<dbReference type="PANTHER" id="PTHR42756:SF1">
    <property type="entry name" value="TRANSCRIPTIONAL REPRESSOR OF EMRAB OPERON"/>
    <property type="match status" value="1"/>
</dbReference>
<gene>
    <name evidence="5" type="ORF">CWE23_01375</name>
</gene>
<evidence type="ECO:0000313" key="6">
    <source>
        <dbReference type="Proteomes" id="UP000286680"/>
    </source>
</evidence>
<dbReference type="GO" id="GO:0003677">
    <property type="term" value="F:DNA binding"/>
    <property type="evidence" value="ECO:0007669"/>
    <property type="project" value="UniProtKB-KW"/>
</dbReference>
<dbReference type="Proteomes" id="UP000286680">
    <property type="component" value="Unassembled WGS sequence"/>
</dbReference>
<evidence type="ECO:0000259" key="4">
    <source>
        <dbReference type="PROSITE" id="PS50995"/>
    </source>
</evidence>
<dbReference type="PANTHER" id="PTHR42756">
    <property type="entry name" value="TRANSCRIPTIONAL REGULATOR, MARR"/>
    <property type="match status" value="1"/>
</dbReference>
<accession>A0AA94EGN8</accession>
<evidence type="ECO:0000256" key="2">
    <source>
        <dbReference type="ARBA" id="ARBA00023125"/>
    </source>
</evidence>
<proteinExistence type="predicted"/>
<reference evidence="6" key="1">
    <citation type="journal article" date="2018" name="Front. Microbiol.">
        <title>Genome-Based Analysis Reveals the Taxonomy and Diversity of the Family Idiomarinaceae.</title>
        <authorList>
            <person name="Liu Y."/>
            <person name="Lai Q."/>
            <person name="Shao Z."/>
        </authorList>
    </citation>
    <scope>NUCLEOTIDE SEQUENCE [LARGE SCALE GENOMIC DNA]</scope>
    <source>
        <strain evidence="6">SN-14</strain>
    </source>
</reference>
<dbReference type="PRINTS" id="PR00598">
    <property type="entry name" value="HTHMARR"/>
</dbReference>
<dbReference type="RefSeq" id="WP_105306144.1">
    <property type="nucleotide sequence ID" value="NZ_PIPS01000001.1"/>
</dbReference>
<dbReference type="InterPro" id="IPR036388">
    <property type="entry name" value="WH-like_DNA-bd_sf"/>
</dbReference>
<protein>
    <submittedName>
        <fullName evidence="5">MarR family transcriptional regulator</fullName>
    </submittedName>
</protein>
<dbReference type="InterPro" id="IPR036390">
    <property type="entry name" value="WH_DNA-bd_sf"/>
</dbReference>
<name>A0AA94EGN8_9GAMM</name>
<dbReference type="SMART" id="SM00347">
    <property type="entry name" value="HTH_MARR"/>
    <property type="match status" value="1"/>
</dbReference>
<sequence>MQNLEKIKQQWAKEWPELDTSTMMLIGRLQLVHKQMTTRMNQTFRRFGLTDAGFDVIATLRRSGPPYKLTAGQLLEQMLVTSGSMTSRLGRLEKQGWVCRLTDEHDKRVVWVQLTPSALAMSDDIILAHVETQKQLLAHVHCDDRRQLTELLARYFDAPPEDGANTTPDLT</sequence>
<dbReference type="GO" id="GO:0003700">
    <property type="term" value="F:DNA-binding transcription factor activity"/>
    <property type="evidence" value="ECO:0007669"/>
    <property type="project" value="InterPro"/>
</dbReference>
<dbReference type="Pfam" id="PF12802">
    <property type="entry name" value="MarR_2"/>
    <property type="match status" value="1"/>
</dbReference>
<dbReference type="Gene3D" id="1.10.10.10">
    <property type="entry name" value="Winged helix-like DNA-binding domain superfamily/Winged helix DNA-binding domain"/>
    <property type="match status" value="1"/>
</dbReference>
<feature type="domain" description="HTH marR-type" evidence="4">
    <location>
        <begin position="22"/>
        <end position="157"/>
    </location>
</feature>
<dbReference type="EMBL" id="PIPS01000001">
    <property type="protein sequence ID" value="RUO44714.1"/>
    <property type="molecule type" value="Genomic_DNA"/>
</dbReference>
<dbReference type="PROSITE" id="PS01117">
    <property type="entry name" value="HTH_MARR_1"/>
    <property type="match status" value="1"/>
</dbReference>
<organism evidence="5 6">
    <name type="scientific">Idiomarina aquatica</name>
    <dbReference type="NCBI Taxonomy" id="1327752"/>
    <lineage>
        <taxon>Bacteria</taxon>
        <taxon>Pseudomonadati</taxon>
        <taxon>Pseudomonadota</taxon>
        <taxon>Gammaproteobacteria</taxon>
        <taxon>Alteromonadales</taxon>
        <taxon>Idiomarinaceae</taxon>
        <taxon>Idiomarina</taxon>
    </lineage>
</organism>
<keyword evidence="3" id="KW-0804">Transcription</keyword>
<comment type="caution">
    <text evidence="5">The sequence shown here is derived from an EMBL/GenBank/DDBJ whole genome shotgun (WGS) entry which is preliminary data.</text>
</comment>
<dbReference type="AlphaFoldDB" id="A0AA94EGN8"/>
<dbReference type="InterPro" id="IPR000835">
    <property type="entry name" value="HTH_MarR-typ"/>
</dbReference>
<keyword evidence="2" id="KW-0238">DNA-binding</keyword>
<dbReference type="InterPro" id="IPR023187">
    <property type="entry name" value="Tscrpt_reg_MarR-type_CS"/>
</dbReference>
<evidence type="ECO:0000313" key="5">
    <source>
        <dbReference type="EMBL" id="RUO44714.1"/>
    </source>
</evidence>
<keyword evidence="6" id="KW-1185">Reference proteome</keyword>
<keyword evidence="1" id="KW-0805">Transcription regulation</keyword>
<evidence type="ECO:0000256" key="3">
    <source>
        <dbReference type="ARBA" id="ARBA00023163"/>
    </source>
</evidence>
<dbReference type="SUPFAM" id="SSF46785">
    <property type="entry name" value="Winged helix' DNA-binding domain"/>
    <property type="match status" value="1"/>
</dbReference>
<evidence type="ECO:0000256" key="1">
    <source>
        <dbReference type="ARBA" id="ARBA00023015"/>
    </source>
</evidence>
<dbReference type="PROSITE" id="PS50995">
    <property type="entry name" value="HTH_MARR_2"/>
    <property type="match status" value="1"/>
</dbReference>